<sequence length="72" mass="8133">MQFMVIRGYPEEAVRRKVVIEPKEVIEPKDVVRYVYSPTERTTLDPNLALIALAITIGAGIIALAMVYKDKK</sequence>
<comment type="caution">
    <text evidence="2">The sequence shown here is derived from an EMBL/GenBank/DDBJ whole genome shotgun (WGS) entry which is preliminary data.</text>
</comment>
<keyword evidence="1" id="KW-1133">Transmembrane helix</keyword>
<protein>
    <submittedName>
        <fullName evidence="2">Uncharacterized protein</fullName>
    </submittedName>
</protein>
<keyword evidence="1" id="KW-0472">Membrane</keyword>
<gene>
    <name evidence="2" type="ORF">LCGC14_2057100</name>
</gene>
<accession>A0A0F9HJ99</accession>
<dbReference type="AlphaFoldDB" id="A0A0F9HJ99"/>
<evidence type="ECO:0000313" key="2">
    <source>
        <dbReference type="EMBL" id="KKL75217.1"/>
    </source>
</evidence>
<organism evidence="2">
    <name type="scientific">marine sediment metagenome</name>
    <dbReference type="NCBI Taxonomy" id="412755"/>
    <lineage>
        <taxon>unclassified sequences</taxon>
        <taxon>metagenomes</taxon>
        <taxon>ecological metagenomes</taxon>
    </lineage>
</organism>
<feature type="transmembrane region" description="Helical" evidence="1">
    <location>
        <begin position="48"/>
        <end position="68"/>
    </location>
</feature>
<keyword evidence="1" id="KW-0812">Transmembrane</keyword>
<evidence type="ECO:0000256" key="1">
    <source>
        <dbReference type="SAM" id="Phobius"/>
    </source>
</evidence>
<name>A0A0F9HJ99_9ZZZZ</name>
<reference evidence="2" key="1">
    <citation type="journal article" date="2015" name="Nature">
        <title>Complex archaea that bridge the gap between prokaryotes and eukaryotes.</title>
        <authorList>
            <person name="Spang A."/>
            <person name="Saw J.H."/>
            <person name="Jorgensen S.L."/>
            <person name="Zaremba-Niedzwiedzka K."/>
            <person name="Martijn J."/>
            <person name="Lind A.E."/>
            <person name="van Eijk R."/>
            <person name="Schleper C."/>
            <person name="Guy L."/>
            <person name="Ettema T.J."/>
        </authorList>
    </citation>
    <scope>NUCLEOTIDE SEQUENCE</scope>
</reference>
<dbReference type="EMBL" id="LAZR01024412">
    <property type="protein sequence ID" value="KKL75217.1"/>
    <property type="molecule type" value="Genomic_DNA"/>
</dbReference>
<proteinExistence type="predicted"/>